<dbReference type="InterPro" id="IPR042099">
    <property type="entry name" value="ANL_N_sf"/>
</dbReference>
<gene>
    <name evidence="4" type="ORF">B0J12DRAFT_765329</name>
</gene>
<keyword evidence="5" id="KW-1185">Reference proteome</keyword>
<dbReference type="Proteomes" id="UP000774617">
    <property type="component" value="Unassembled WGS sequence"/>
</dbReference>
<protein>
    <recommendedName>
        <fullName evidence="3">Carrier domain-containing protein</fullName>
    </recommendedName>
</protein>
<dbReference type="Gene3D" id="3.40.50.12780">
    <property type="entry name" value="N-terminal domain of ligase-like"/>
    <property type="match status" value="1"/>
</dbReference>
<dbReference type="InterPro" id="IPR036736">
    <property type="entry name" value="ACP-like_sf"/>
</dbReference>
<evidence type="ECO:0000313" key="5">
    <source>
        <dbReference type="Proteomes" id="UP000774617"/>
    </source>
</evidence>
<name>A0ABQ8G178_9PEZI</name>
<dbReference type="SUPFAM" id="SSF51735">
    <property type="entry name" value="NAD(P)-binding Rossmann-fold domains"/>
    <property type="match status" value="1"/>
</dbReference>
<dbReference type="InterPro" id="IPR000873">
    <property type="entry name" value="AMP-dep_synth/lig_dom"/>
</dbReference>
<dbReference type="Pfam" id="PF00550">
    <property type="entry name" value="PP-binding"/>
    <property type="match status" value="1"/>
</dbReference>
<dbReference type="SUPFAM" id="SSF56801">
    <property type="entry name" value="Acetyl-CoA synthetase-like"/>
    <property type="match status" value="1"/>
</dbReference>
<dbReference type="InterPro" id="IPR036291">
    <property type="entry name" value="NAD(P)-bd_dom_sf"/>
</dbReference>
<evidence type="ECO:0000256" key="2">
    <source>
        <dbReference type="ARBA" id="ARBA00022553"/>
    </source>
</evidence>
<feature type="domain" description="Carrier" evidence="3">
    <location>
        <begin position="560"/>
        <end position="642"/>
    </location>
</feature>
<dbReference type="InterPro" id="IPR051414">
    <property type="entry name" value="Adenylate-forming_Reductase"/>
</dbReference>
<evidence type="ECO:0000256" key="1">
    <source>
        <dbReference type="ARBA" id="ARBA00022450"/>
    </source>
</evidence>
<reference evidence="4 5" key="1">
    <citation type="journal article" date="2021" name="Nat. Commun.">
        <title>Genetic determinants of endophytism in the Arabidopsis root mycobiome.</title>
        <authorList>
            <person name="Mesny F."/>
            <person name="Miyauchi S."/>
            <person name="Thiergart T."/>
            <person name="Pickel B."/>
            <person name="Atanasova L."/>
            <person name="Karlsson M."/>
            <person name="Huettel B."/>
            <person name="Barry K.W."/>
            <person name="Haridas S."/>
            <person name="Chen C."/>
            <person name="Bauer D."/>
            <person name="Andreopoulos W."/>
            <person name="Pangilinan J."/>
            <person name="LaButti K."/>
            <person name="Riley R."/>
            <person name="Lipzen A."/>
            <person name="Clum A."/>
            <person name="Drula E."/>
            <person name="Henrissat B."/>
            <person name="Kohler A."/>
            <person name="Grigoriev I.V."/>
            <person name="Martin F.M."/>
            <person name="Hacquard S."/>
        </authorList>
    </citation>
    <scope>NUCLEOTIDE SEQUENCE [LARGE SCALE GENOMIC DNA]</scope>
    <source>
        <strain evidence="4 5">MPI-SDFR-AT-0080</strain>
    </source>
</reference>
<keyword evidence="2" id="KW-0597">Phosphoprotein</keyword>
<dbReference type="SUPFAM" id="SSF47336">
    <property type="entry name" value="ACP-like"/>
    <property type="match status" value="1"/>
</dbReference>
<dbReference type="PROSITE" id="PS00455">
    <property type="entry name" value="AMP_BINDING"/>
    <property type="match status" value="1"/>
</dbReference>
<dbReference type="Pfam" id="PF23562">
    <property type="entry name" value="AMP-binding_C_3"/>
    <property type="match status" value="1"/>
</dbReference>
<evidence type="ECO:0000259" key="3">
    <source>
        <dbReference type="PROSITE" id="PS50075"/>
    </source>
</evidence>
<dbReference type="PROSITE" id="PS50075">
    <property type="entry name" value="CARRIER"/>
    <property type="match status" value="1"/>
</dbReference>
<dbReference type="PANTHER" id="PTHR43439:SF2">
    <property type="entry name" value="ENZYME, PUTATIVE (JCVI)-RELATED"/>
    <property type="match status" value="1"/>
</dbReference>
<comment type="caution">
    <text evidence="4">The sequence shown here is derived from an EMBL/GenBank/DDBJ whole genome shotgun (WGS) entry which is preliminary data.</text>
</comment>
<accession>A0ABQ8G178</accession>
<dbReference type="InterPro" id="IPR009081">
    <property type="entry name" value="PP-bd_ACP"/>
</dbReference>
<proteinExistence type="predicted"/>
<evidence type="ECO:0000313" key="4">
    <source>
        <dbReference type="EMBL" id="KAH7036373.1"/>
    </source>
</evidence>
<dbReference type="InterPro" id="IPR013120">
    <property type="entry name" value="FAR_NAD-bd"/>
</dbReference>
<sequence length="1061" mass="115976">MTIFPAENVDHVHIPRYIDAVAAQDPSRIWVHVPRTVDVSGEWRTITFSEFAKAIDGASRWIASTISVPEAQRQTIAYMGLHDERYAIFIAALIKTNHRALILSLRNSDDAQTHLMEKTGCKCYFYTEGIERTWAVFKKRSDDFRGFQVPSFDELIALGESDGPFTCRGAETPEEKVLIMHSSGSTGMPKPILLDNIWVTSVICQKYLAPPPGRTNRAEGWLGPSTYRKPLVTSAPMYHGMYTLLFLRSIFTGPLVHTPSGVPLSAKIVMEVLETKLATCAMFPPSIIADLTATERGIKALSTLDDVFYGGAPLSREAGERVNRVTRLSSILGSVETCCIPALAPLDETDWDYYEFHPRSGAVFENVGEGLAELVIRPAGDLRYQPVFSGFPGIHEWRTNDLFEEHPAKPGLWRFKCRRDDVLVLSSGIKYDPIMFEKSVENHPLVKGALVVGHGRFQLGLILEPDWDQLPDNRAMDRKALLEQLWSAVEAANVPNAKNTRIVKSMIAFASREKPFARTAKHSIARRATLDLYADEIDELYSPDRFDDELSEQLGPLGQNPDAAQLRVFIRRALGFLLQREVPEDEHSDDDIIFDLGVDSVSVVVLVKGLRQALDDASVVTFADIYANPTISMLATAILNKLSSNGERRMDEPAETQFIEELAATYTANLPASPSRASLPPPPARHTVILTGSTGSLGSYIIQSLVSHPAIEKIYCFNRAPNAQARQTRMHAGRGHSLDLSRVTFLQTDFSDPHFGLPSSTYNALLSTATLFIHAAWAVNFNHPLAAFAATHLAGTRHAVEFSVRSRHACHVAFVSSVASVAGYAAHAAVPERAVACSAHARPAMGYGASKHVAERILLAGTAAGAAASVLRCGQLAGPAGGGGEGAAGTWNRHEWLPSLVVSSARLGVVPTSLGGGDVVDWLPVDVAARAVVELALAASGRREPLLDVFHVVNPRAASWADLVPVVQAYYERPERGGKQIRGVAFGEWVAKLKEVPLTREEMERVPSVKIVEFYESMAAGLFPRVSTERAVACSPALAAAAPVDASMFTRWLEQWASTTN</sequence>
<organism evidence="4 5">
    <name type="scientific">Macrophomina phaseolina</name>
    <dbReference type="NCBI Taxonomy" id="35725"/>
    <lineage>
        <taxon>Eukaryota</taxon>
        <taxon>Fungi</taxon>
        <taxon>Dikarya</taxon>
        <taxon>Ascomycota</taxon>
        <taxon>Pezizomycotina</taxon>
        <taxon>Dothideomycetes</taxon>
        <taxon>Dothideomycetes incertae sedis</taxon>
        <taxon>Botryosphaeriales</taxon>
        <taxon>Botryosphaeriaceae</taxon>
        <taxon>Macrophomina</taxon>
    </lineage>
</organism>
<dbReference type="Pfam" id="PF00501">
    <property type="entry name" value="AMP-binding"/>
    <property type="match status" value="1"/>
</dbReference>
<dbReference type="Pfam" id="PF07993">
    <property type="entry name" value="NAD_binding_4"/>
    <property type="match status" value="1"/>
</dbReference>
<dbReference type="Gene3D" id="3.40.50.720">
    <property type="entry name" value="NAD(P)-binding Rossmann-like Domain"/>
    <property type="match status" value="1"/>
</dbReference>
<keyword evidence="1" id="KW-0596">Phosphopantetheine</keyword>
<dbReference type="PANTHER" id="PTHR43439">
    <property type="entry name" value="PHENYLACETATE-COENZYME A LIGASE"/>
    <property type="match status" value="1"/>
</dbReference>
<dbReference type="Gene3D" id="1.10.1200.10">
    <property type="entry name" value="ACP-like"/>
    <property type="match status" value="1"/>
</dbReference>
<dbReference type="EMBL" id="JAGTJR010000035">
    <property type="protein sequence ID" value="KAH7036373.1"/>
    <property type="molecule type" value="Genomic_DNA"/>
</dbReference>
<dbReference type="InterPro" id="IPR020845">
    <property type="entry name" value="AMP-binding_CS"/>
</dbReference>